<keyword evidence="10" id="KW-1185">Reference proteome</keyword>
<dbReference type="GO" id="GO:0005524">
    <property type="term" value="F:ATP binding"/>
    <property type="evidence" value="ECO:0007669"/>
    <property type="project" value="UniProtKB-UniRule"/>
</dbReference>
<evidence type="ECO:0000256" key="1">
    <source>
        <dbReference type="ARBA" id="ARBA00022741"/>
    </source>
</evidence>
<dbReference type="InterPro" id="IPR014001">
    <property type="entry name" value="Helicase_ATP-bd"/>
</dbReference>
<dbReference type="Pfam" id="PF13959">
    <property type="entry name" value="CTE_SPB4"/>
    <property type="match status" value="1"/>
</dbReference>
<evidence type="ECO:0000313" key="10">
    <source>
        <dbReference type="Proteomes" id="UP000694843"/>
    </source>
</evidence>
<dbReference type="RefSeq" id="XP_018024723.1">
    <property type="nucleotide sequence ID" value="XM_018169234.2"/>
</dbReference>
<dbReference type="Gene3D" id="3.40.50.300">
    <property type="entry name" value="P-loop containing nucleotide triphosphate hydrolases"/>
    <property type="match status" value="1"/>
</dbReference>
<evidence type="ECO:0000256" key="7">
    <source>
        <dbReference type="SAM" id="MobiDB-lite"/>
    </source>
</evidence>
<feature type="region of interest" description="Disordered" evidence="7">
    <location>
        <begin position="129"/>
        <end position="174"/>
    </location>
</feature>
<feature type="region of interest" description="Disordered" evidence="7">
    <location>
        <begin position="1"/>
        <end position="116"/>
    </location>
</feature>
<dbReference type="AlphaFoldDB" id="A0A8B7PF19"/>
<comment type="function">
    <text evidence="6">RNA helicase.</text>
</comment>
<accession>A0A8B7PF19</accession>
<dbReference type="PANTHER" id="PTHR24031">
    <property type="entry name" value="RNA HELICASE"/>
    <property type="match status" value="1"/>
</dbReference>
<evidence type="ECO:0000313" key="11">
    <source>
        <dbReference type="RefSeq" id="XP_018024723.1"/>
    </source>
</evidence>
<organism evidence="10 11">
    <name type="scientific">Hyalella azteca</name>
    <name type="common">Amphipod</name>
    <dbReference type="NCBI Taxonomy" id="294128"/>
    <lineage>
        <taxon>Eukaryota</taxon>
        <taxon>Metazoa</taxon>
        <taxon>Ecdysozoa</taxon>
        <taxon>Arthropoda</taxon>
        <taxon>Crustacea</taxon>
        <taxon>Multicrustacea</taxon>
        <taxon>Malacostraca</taxon>
        <taxon>Eumalacostraca</taxon>
        <taxon>Peracarida</taxon>
        <taxon>Amphipoda</taxon>
        <taxon>Senticaudata</taxon>
        <taxon>Talitrida</taxon>
        <taxon>Talitroidea</taxon>
        <taxon>Hyalellidae</taxon>
        <taxon>Hyalella</taxon>
    </lineage>
</organism>
<keyword evidence="2 6" id="KW-0378">Hydrolase</keyword>
<keyword evidence="3 6" id="KW-0347">Helicase</keyword>
<comment type="domain">
    <text evidence="6">The Q motif is unique to and characteristic of the DEAD box family of RNA helicases and controls ATP binding and hydrolysis.</text>
</comment>
<dbReference type="InterPro" id="IPR011545">
    <property type="entry name" value="DEAD/DEAH_box_helicase_dom"/>
</dbReference>
<evidence type="ECO:0000259" key="8">
    <source>
        <dbReference type="PROSITE" id="PS51192"/>
    </source>
</evidence>
<dbReference type="SMART" id="SM00490">
    <property type="entry name" value="HELICc"/>
    <property type="match status" value="1"/>
</dbReference>
<keyword evidence="1 6" id="KW-0547">Nucleotide-binding</keyword>
<reference evidence="11" key="1">
    <citation type="submission" date="2025-08" db="UniProtKB">
        <authorList>
            <consortium name="RefSeq"/>
        </authorList>
    </citation>
    <scope>IDENTIFICATION</scope>
    <source>
        <tissue evidence="11">Whole organism</tissue>
    </source>
</reference>
<evidence type="ECO:0000259" key="9">
    <source>
        <dbReference type="PROSITE" id="PS51194"/>
    </source>
</evidence>
<feature type="domain" description="Helicase C-terminal" evidence="9">
    <location>
        <begin position="387"/>
        <end position="549"/>
    </location>
</feature>
<protein>
    <recommendedName>
        <fullName evidence="6">ATP-dependent RNA helicase</fullName>
        <ecNumber evidence="6">3.6.4.13</ecNumber>
    </recommendedName>
</protein>
<dbReference type="PROSITE" id="PS51192">
    <property type="entry name" value="HELICASE_ATP_BIND_1"/>
    <property type="match status" value="1"/>
</dbReference>
<evidence type="ECO:0000256" key="5">
    <source>
        <dbReference type="ARBA" id="ARBA00022884"/>
    </source>
</evidence>
<dbReference type="OrthoDB" id="10259640at2759"/>
<dbReference type="KEGG" id="hazt:108680422"/>
<dbReference type="SMART" id="SM01178">
    <property type="entry name" value="DUF4217"/>
    <property type="match status" value="1"/>
</dbReference>
<gene>
    <name evidence="11" type="primary">LOC108680422</name>
</gene>
<dbReference type="SUPFAM" id="SSF52540">
    <property type="entry name" value="P-loop containing nucleoside triphosphate hydrolases"/>
    <property type="match status" value="2"/>
</dbReference>
<keyword evidence="5 6" id="KW-0694">RNA-binding</keyword>
<evidence type="ECO:0000256" key="3">
    <source>
        <dbReference type="ARBA" id="ARBA00022806"/>
    </source>
</evidence>
<dbReference type="GO" id="GO:0003724">
    <property type="term" value="F:RNA helicase activity"/>
    <property type="evidence" value="ECO:0007669"/>
    <property type="project" value="UniProtKB-EC"/>
</dbReference>
<evidence type="ECO:0000256" key="6">
    <source>
        <dbReference type="RuleBase" id="RU365068"/>
    </source>
</evidence>
<proteinExistence type="inferred from homology"/>
<dbReference type="GO" id="GO:0016787">
    <property type="term" value="F:hydrolase activity"/>
    <property type="evidence" value="ECO:0007669"/>
    <property type="project" value="UniProtKB-KW"/>
</dbReference>
<dbReference type="InterPro" id="IPR001650">
    <property type="entry name" value="Helicase_C-like"/>
</dbReference>
<dbReference type="GO" id="GO:0003723">
    <property type="term" value="F:RNA binding"/>
    <property type="evidence" value="ECO:0007669"/>
    <property type="project" value="UniProtKB-UniRule"/>
</dbReference>
<feature type="domain" description="Helicase ATP-binding" evidence="8">
    <location>
        <begin position="250"/>
        <end position="426"/>
    </location>
</feature>
<evidence type="ECO:0000256" key="2">
    <source>
        <dbReference type="ARBA" id="ARBA00022801"/>
    </source>
</evidence>
<dbReference type="PROSITE" id="PS51194">
    <property type="entry name" value="HELICASE_CTER"/>
    <property type="match status" value="1"/>
</dbReference>
<evidence type="ECO:0000256" key="4">
    <source>
        <dbReference type="ARBA" id="ARBA00022840"/>
    </source>
</evidence>
<dbReference type="InterPro" id="IPR027417">
    <property type="entry name" value="P-loop_NTPase"/>
</dbReference>
<dbReference type="SMART" id="SM00487">
    <property type="entry name" value="DEXDc"/>
    <property type="match status" value="1"/>
</dbReference>
<dbReference type="InterPro" id="IPR025313">
    <property type="entry name" value="SPB4-like_CTE"/>
</dbReference>
<dbReference type="GeneID" id="108680422"/>
<dbReference type="Proteomes" id="UP000694843">
    <property type="component" value="Unplaced"/>
</dbReference>
<name>A0A8B7PF19_HYAAZ</name>
<sequence>METEEKISGATDHSKTRKRKYSLCDISPKKKKKNNLTTNELKEEVCKPAQPNLHKKKKNRKEMSTDDLTNEACALENHETPREKKKKMKRELLNEELINNECKSEEEESKNKFERSSMLAEETLISGLEQNLDESHKKERCKNKKKDNSCSSAENGSQFDHDVSTKNLKRKKKEKQLCEDNLTGSNDNINEADLLFESNLCSGDKSDADKMEPVISTKFKSLKPLVSSQTMKAIQSLGFKNMTEVQMKAIPLLLEGRDLRATAKTGSGKTLAFLIPALERLVRLNFKPSHGTGVLILTPTRELALQTHSVLQELMSHYPPLTCGVVMGGTDRIQEILMLARGCTILVGTPGRVLSHIKKTRRLSLARLVCFIMDEVDQILDSPFREAMMDILLRLPKERQTLMFSATKTPRSNSLAKEALKADFEELDLTGKKDALTVDHLQQYRIIVQGKKAQAERSRVFRQFCGAAAAALLCTDIAARGWDVPAVDWILQFDPPDDPGEYLHRVGRTARGAQQGAALLLLREHELAFVPLLMDTRINITRMVMMDMKKAAQLQHKLEEVVEGVEYLKVLARKAFRGCVVAYSKLKRKDVYNIYELDVRKVAQSLGMSHPPVMYLPIEYKRAKARQQQRAIEEGLWPEDVNA</sequence>
<dbReference type="EC" id="3.6.4.13" evidence="6"/>
<dbReference type="OMA" id="RIMEANF"/>
<comment type="catalytic activity">
    <reaction evidence="6">
        <text>ATP + H2O = ADP + phosphate + H(+)</text>
        <dbReference type="Rhea" id="RHEA:13065"/>
        <dbReference type="ChEBI" id="CHEBI:15377"/>
        <dbReference type="ChEBI" id="CHEBI:15378"/>
        <dbReference type="ChEBI" id="CHEBI:30616"/>
        <dbReference type="ChEBI" id="CHEBI:43474"/>
        <dbReference type="ChEBI" id="CHEBI:456216"/>
        <dbReference type="EC" id="3.6.4.13"/>
    </reaction>
</comment>
<keyword evidence="4 6" id="KW-0067">ATP-binding</keyword>
<comment type="similarity">
    <text evidence="6">Belongs to the DEAD box helicase family.</text>
</comment>
<dbReference type="CDD" id="cd18787">
    <property type="entry name" value="SF2_C_DEAD"/>
    <property type="match status" value="1"/>
</dbReference>
<dbReference type="Pfam" id="PF00270">
    <property type="entry name" value="DEAD"/>
    <property type="match status" value="1"/>
</dbReference>